<dbReference type="InterPro" id="IPR037185">
    <property type="entry name" value="EmrE-like"/>
</dbReference>
<dbReference type="KEGG" id="paro:CUV01_00785"/>
<dbReference type="EMBL" id="CP025408">
    <property type="protein sequence ID" value="AUH35108.1"/>
    <property type="molecule type" value="Genomic_DNA"/>
</dbReference>
<feature type="transmembrane region" description="Helical" evidence="6">
    <location>
        <begin position="223"/>
        <end position="244"/>
    </location>
</feature>
<dbReference type="AlphaFoldDB" id="A0A2K9EJB7"/>
<evidence type="ECO:0000313" key="9">
    <source>
        <dbReference type="Proteomes" id="UP000233742"/>
    </source>
</evidence>
<keyword evidence="5 6" id="KW-0472">Membrane</keyword>
<dbReference type="InterPro" id="IPR000620">
    <property type="entry name" value="EamA_dom"/>
</dbReference>
<evidence type="ECO:0000313" key="8">
    <source>
        <dbReference type="EMBL" id="AUH35108.1"/>
    </source>
</evidence>
<name>A0A2K9EJB7_9RHOB</name>
<comment type="similarity">
    <text evidence="2">Belongs to the drug/metabolite transporter (DMT) superfamily. 10 TMS drug/metabolite exporter (DME) (TC 2.A.7.3) family.</text>
</comment>
<organism evidence="8 9">
    <name type="scientific">Paracoccus tegillarcae</name>
    <dbReference type="NCBI Taxonomy" id="1529068"/>
    <lineage>
        <taxon>Bacteria</taxon>
        <taxon>Pseudomonadati</taxon>
        <taxon>Pseudomonadota</taxon>
        <taxon>Alphaproteobacteria</taxon>
        <taxon>Rhodobacterales</taxon>
        <taxon>Paracoccaceae</taxon>
        <taxon>Paracoccus</taxon>
    </lineage>
</organism>
<evidence type="ECO:0000256" key="4">
    <source>
        <dbReference type="ARBA" id="ARBA00022989"/>
    </source>
</evidence>
<gene>
    <name evidence="8" type="ORF">CUV01_00785</name>
</gene>
<dbReference type="Proteomes" id="UP000233742">
    <property type="component" value="Chromosome"/>
</dbReference>
<dbReference type="GO" id="GO:0016020">
    <property type="term" value="C:membrane"/>
    <property type="evidence" value="ECO:0007669"/>
    <property type="project" value="UniProtKB-SubCell"/>
</dbReference>
<feature type="transmembrane region" description="Helical" evidence="6">
    <location>
        <begin position="59"/>
        <end position="76"/>
    </location>
</feature>
<evidence type="ECO:0000256" key="6">
    <source>
        <dbReference type="SAM" id="Phobius"/>
    </source>
</evidence>
<keyword evidence="9" id="KW-1185">Reference proteome</keyword>
<evidence type="ECO:0000256" key="3">
    <source>
        <dbReference type="ARBA" id="ARBA00022692"/>
    </source>
</evidence>
<keyword evidence="4 6" id="KW-1133">Transmembrane helix</keyword>
<feature type="domain" description="EamA" evidence="7">
    <location>
        <begin position="2"/>
        <end position="127"/>
    </location>
</feature>
<proteinExistence type="inferred from homology"/>
<dbReference type="OrthoDB" id="7374604at2"/>
<feature type="transmembrane region" description="Helical" evidence="6">
    <location>
        <begin position="82"/>
        <end position="104"/>
    </location>
</feature>
<protein>
    <submittedName>
        <fullName evidence="8">EamA family transporter</fullName>
    </submittedName>
</protein>
<dbReference type="PANTHER" id="PTHR22911:SF6">
    <property type="entry name" value="SOLUTE CARRIER FAMILY 35 MEMBER G1"/>
    <property type="match status" value="1"/>
</dbReference>
<keyword evidence="3 6" id="KW-0812">Transmembrane</keyword>
<feature type="transmembrane region" description="Helical" evidence="6">
    <location>
        <begin position="29"/>
        <end position="47"/>
    </location>
</feature>
<evidence type="ECO:0000256" key="5">
    <source>
        <dbReference type="ARBA" id="ARBA00023136"/>
    </source>
</evidence>
<evidence type="ECO:0000259" key="7">
    <source>
        <dbReference type="Pfam" id="PF00892"/>
    </source>
</evidence>
<dbReference type="SUPFAM" id="SSF103481">
    <property type="entry name" value="Multidrug resistance efflux transporter EmrE"/>
    <property type="match status" value="2"/>
</dbReference>
<feature type="domain" description="EamA" evidence="7">
    <location>
        <begin position="137"/>
        <end position="266"/>
    </location>
</feature>
<dbReference type="Gene3D" id="1.10.3730.20">
    <property type="match status" value="1"/>
</dbReference>
<dbReference type="PANTHER" id="PTHR22911">
    <property type="entry name" value="ACYL-MALONYL CONDENSING ENZYME-RELATED"/>
    <property type="match status" value="1"/>
</dbReference>
<dbReference type="Pfam" id="PF00892">
    <property type="entry name" value="EamA"/>
    <property type="match status" value="2"/>
</dbReference>
<reference evidence="8 9" key="1">
    <citation type="submission" date="2017-12" db="EMBL/GenBank/DDBJ databases">
        <authorList>
            <person name="Hurst M.R.H."/>
        </authorList>
    </citation>
    <scope>NUCLEOTIDE SEQUENCE [LARGE SCALE GENOMIC DNA]</scope>
    <source>
        <strain evidence="8 9">BM15</strain>
    </source>
</reference>
<feature type="transmembrane region" description="Helical" evidence="6">
    <location>
        <begin position="194"/>
        <end position="211"/>
    </location>
</feature>
<feature type="transmembrane region" description="Helical" evidence="6">
    <location>
        <begin position="137"/>
        <end position="155"/>
    </location>
</feature>
<evidence type="ECO:0000256" key="2">
    <source>
        <dbReference type="ARBA" id="ARBA00009853"/>
    </source>
</evidence>
<evidence type="ECO:0000256" key="1">
    <source>
        <dbReference type="ARBA" id="ARBA00004141"/>
    </source>
</evidence>
<feature type="transmembrane region" description="Helical" evidence="6">
    <location>
        <begin position="113"/>
        <end position="131"/>
    </location>
</feature>
<feature type="transmembrane region" description="Helical" evidence="6">
    <location>
        <begin position="167"/>
        <end position="188"/>
    </location>
</feature>
<comment type="subcellular location">
    <subcellularLocation>
        <location evidence="1">Membrane</location>
        <topology evidence="1">Multi-pass membrane protein</topology>
    </subcellularLocation>
</comment>
<feature type="transmembrane region" description="Helical" evidence="6">
    <location>
        <begin position="250"/>
        <end position="267"/>
    </location>
</feature>
<sequence>MLVTGLCFVAVNAIVRGLEGALPAPQAAFIRFVIGLVFLLPMLVPVLRKGFPRDVWRMFALRGVLHMAAVIAWFYAMSRITVAEATAIGFLNPIIVTVGAALFLGEKLAGRRAAAIAVALLGALIVLRPGLRPLDPGHLSQVLAAICFGASYIVAKTLAERVPASTVVAMLSLTVAIGLAPVAIAVWVPPTLGQIAWLALVALFATAGHYTMTRAFAAAPMTVTQPVTFLQLIWASLVGALIFAEPVDSWVLLGGGLMIGAISYITWREARLRVRTKTPIASATKA</sequence>
<accession>A0A2K9EJB7</accession>